<evidence type="ECO:0000313" key="2">
    <source>
        <dbReference type="Proteomes" id="UP000177092"/>
    </source>
</evidence>
<dbReference type="STRING" id="1798384.A3D03_00645"/>
<dbReference type="InterPro" id="IPR009241">
    <property type="entry name" value="HigB-like"/>
</dbReference>
<evidence type="ECO:0008006" key="3">
    <source>
        <dbReference type="Google" id="ProtNLM"/>
    </source>
</evidence>
<name>A0A1F6A7K5_9BACT</name>
<comment type="caution">
    <text evidence="1">The sequence shown here is derived from an EMBL/GenBank/DDBJ whole genome shotgun (WGS) entry which is preliminary data.</text>
</comment>
<gene>
    <name evidence="1" type="ORF">A3D03_00645</name>
</gene>
<dbReference type="AlphaFoldDB" id="A0A1F6A7K5"/>
<sequence length="115" mass="13552">MNSWRIQYYSQSSGKNPIQKFIDDLENKSRAKVYNSFELLAEFGPGLRMPHTKKLIGTPLWELRILGEASLRFFYIALIGKSFLILHGFHKKTQKTPRKELKLALTRLREYTVRH</sequence>
<evidence type="ECO:0000313" key="1">
    <source>
        <dbReference type="EMBL" id="OGG20514.1"/>
    </source>
</evidence>
<dbReference type="Proteomes" id="UP000177092">
    <property type="component" value="Unassembled WGS sequence"/>
</dbReference>
<reference evidence="1 2" key="1">
    <citation type="journal article" date="2016" name="Nat. Commun.">
        <title>Thousands of microbial genomes shed light on interconnected biogeochemical processes in an aquifer system.</title>
        <authorList>
            <person name="Anantharaman K."/>
            <person name="Brown C.T."/>
            <person name="Hug L.A."/>
            <person name="Sharon I."/>
            <person name="Castelle C.J."/>
            <person name="Probst A.J."/>
            <person name="Thomas B.C."/>
            <person name="Singh A."/>
            <person name="Wilkins M.J."/>
            <person name="Karaoz U."/>
            <person name="Brodie E.L."/>
            <person name="Williams K.H."/>
            <person name="Hubbard S.S."/>
            <person name="Banfield J.F."/>
        </authorList>
    </citation>
    <scope>NUCLEOTIDE SEQUENCE [LARGE SCALE GENOMIC DNA]</scope>
</reference>
<dbReference type="EMBL" id="MFJN01000044">
    <property type="protein sequence ID" value="OGG20514.1"/>
    <property type="molecule type" value="Genomic_DNA"/>
</dbReference>
<proteinExistence type="predicted"/>
<organism evidence="1 2">
    <name type="scientific">Candidatus Gottesmanbacteria bacterium RIFCSPHIGHO2_02_FULL_40_13</name>
    <dbReference type="NCBI Taxonomy" id="1798384"/>
    <lineage>
        <taxon>Bacteria</taxon>
        <taxon>Candidatus Gottesmaniibacteriota</taxon>
    </lineage>
</organism>
<protein>
    <recommendedName>
        <fullName evidence="3">Addiction module toxin RelE</fullName>
    </recommendedName>
</protein>
<dbReference type="Pfam" id="PF05973">
    <property type="entry name" value="Gp49"/>
    <property type="match status" value="1"/>
</dbReference>
<accession>A0A1F6A7K5</accession>